<dbReference type="AlphaFoldDB" id="A0A1W1ZSC7"/>
<proteinExistence type="predicted"/>
<keyword evidence="2" id="KW-1185">Reference proteome</keyword>
<name>A0A1W1ZSC7_9HYPH</name>
<dbReference type="EMBL" id="FWXR01000003">
    <property type="protein sequence ID" value="SMC51243.1"/>
    <property type="molecule type" value="Genomic_DNA"/>
</dbReference>
<accession>A0A1W1ZSC7</accession>
<reference evidence="1 2" key="1">
    <citation type="submission" date="2017-04" db="EMBL/GenBank/DDBJ databases">
        <authorList>
            <person name="Afonso C.L."/>
            <person name="Miller P.J."/>
            <person name="Scott M.A."/>
            <person name="Spackman E."/>
            <person name="Goraichik I."/>
            <person name="Dimitrov K.M."/>
            <person name="Suarez D.L."/>
            <person name="Swayne D.E."/>
        </authorList>
    </citation>
    <scope>NUCLEOTIDE SEQUENCE [LARGE SCALE GENOMIC DNA]</scope>
    <source>
        <strain evidence="1 2">CGMCC 1.10972</strain>
    </source>
</reference>
<dbReference type="Proteomes" id="UP000192656">
    <property type="component" value="Unassembled WGS sequence"/>
</dbReference>
<evidence type="ECO:0000313" key="1">
    <source>
        <dbReference type="EMBL" id="SMC51243.1"/>
    </source>
</evidence>
<sequence length="92" mass="10082">MSEPLIHSYDDGMSGIFRSNVVHVLNLSGLSADAATERLEETLVRLAIGDRVEASNLPAIEAASFEPLLAEFHCRVERWLNDSSAIILKTSN</sequence>
<evidence type="ECO:0000313" key="2">
    <source>
        <dbReference type="Proteomes" id="UP000192656"/>
    </source>
</evidence>
<dbReference type="RefSeq" id="WP_084408918.1">
    <property type="nucleotide sequence ID" value="NZ_FWXR01000003.1"/>
</dbReference>
<protein>
    <submittedName>
        <fullName evidence="1">Uncharacterized protein</fullName>
    </submittedName>
</protein>
<organism evidence="1 2">
    <name type="scientific">Fulvimarina manganoxydans</name>
    <dbReference type="NCBI Taxonomy" id="937218"/>
    <lineage>
        <taxon>Bacteria</taxon>
        <taxon>Pseudomonadati</taxon>
        <taxon>Pseudomonadota</taxon>
        <taxon>Alphaproteobacteria</taxon>
        <taxon>Hyphomicrobiales</taxon>
        <taxon>Aurantimonadaceae</taxon>
        <taxon>Fulvimarina</taxon>
    </lineage>
</organism>
<gene>
    <name evidence="1" type="ORF">SAMN06297251_10387</name>
</gene>